<evidence type="ECO:0000313" key="2">
    <source>
        <dbReference type="Proteomes" id="UP000290289"/>
    </source>
</evidence>
<dbReference type="AlphaFoldDB" id="A0A498JQN7"/>
<comment type="caution">
    <text evidence="1">The sequence shown here is derived from an EMBL/GenBank/DDBJ whole genome shotgun (WGS) entry which is preliminary data.</text>
</comment>
<dbReference type="EMBL" id="RDQH01000331">
    <property type="protein sequence ID" value="RXH97750.1"/>
    <property type="molecule type" value="Genomic_DNA"/>
</dbReference>
<keyword evidence="2" id="KW-1185">Reference proteome</keyword>
<sequence>MAATNCHACSKNFPSSKHPLYLQFDEQLCRLRFSEASSSSSIFTQKLARVNGFMSCFGFHSLDKP</sequence>
<reference evidence="1 2" key="1">
    <citation type="submission" date="2018-10" db="EMBL/GenBank/DDBJ databases">
        <title>A high-quality apple genome assembly.</title>
        <authorList>
            <person name="Hu J."/>
        </authorList>
    </citation>
    <scope>NUCLEOTIDE SEQUENCE [LARGE SCALE GENOMIC DNA]</scope>
    <source>
        <strain evidence="2">cv. HFTH1</strain>
        <tissue evidence="1">Young leaf</tissue>
    </source>
</reference>
<protein>
    <submittedName>
        <fullName evidence="1">Uncharacterized protein</fullName>
    </submittedName>
</protein>
<accession>A0A498JQN7</accession>
<gene>
    <name evidence="1" type="ORF">DVH24_010075</name>
</gene>
<organism evidence="1 2">
    <name type="scientific">Malus domestica</name>
    <name type="common">Apple</name>
    <name type="synonym">Pyrus malus</name>
    <dbReference type="NCBI Taxonomy" id="3750"/>
    <lineage>
        <taxon>Eukaryota</taxon>
        <taxon>Viridiplantae</taxon>
        <taxon>Streptophyta</taxon>
        <taxon>Embryophyta</taxon>
        <taxon>Tracheophyta</taxon>
        <taxon>Spermatophyta</taxon>
        <taxon>Magnoliopsida</taxon>
        <taxon>eudicotyledons</taxon>
        <taxon>Gunneridae</taxon>
        <taxon>Pentapetalae</taxon>
        <taxon>rosids</taxon>
        <taxon>fabids</taxon>
        <taxon>Rosales</taxon>
        <taxon>Rosaceae</taxon>
        <taxon>Amygdaloideae</taxon>
        <taxon>Maleae</taxon>
        <taxon>Malus</taxon>
    </lineage>
</organism>
<name>A0A498JQN7_MALDO</name>
<proteinExistence type="predicted"/>
<evidence type="ECO:0000313" key="1">
    <source>
        <dbReference type="EMBL" id="RXH97750.1"/>
    </source>
</evidence>
<dbReference type="Proteomes" id="UP000290289">
    <property type="component" value="Chromosome 5"/>
</dbReference>